<feature type="region of interest" description="Disordered" evidence="1">
    <location>
        <begin position="243"/>
        <end position="400"/>
    </location>
</feature>
<sequence>MSSTDSMDKFKDAGRNALGALGKKALGTVSDRVGGLTEKFDGVAGGGPVGKAVAEGGKAKAEGGSAVGGALKGAASGVKDKLTGGGESSGGGKPTKSTNIVETIDVGVPIKVAYNQWTEFGSFPSFMKKVESVQAPEENKLEFSAKIFWSQRSWEATIQSQIPDERIVWRSKGQKGHVDGAVTFHEIGPNLTRILVVLEYYPKGFFEKTGNIWEAQGRRARAELRHFRRHVMTRTLLEPDEVEGWRGTIEDGEVVESHEDAVEREEQEEAEAAEQEDGGGEYDESDESDEPEGEDEYEEDEEAAEGEEPEDEYEDADEAEEYDDAEAEEEPEAEEYEEPEGDEPEDEYEDAESEEEPESEEETEEYEEEPEAEEAEDEYAPEEEPEEQEEEKPRRKRRAR</sequence>
<evidence type="ECO:0000256" key="1">
    <source>
        <dbReference type="SAM" id="MobiDB-lite"/>
    </source>
</evidence>
<dbReference type="Gene3D" id="3.30.530.20">
    <property type="match status" value="1"/>
</dbReference>
<dbReference type="EMBL" id="CP038267">
    <property type="protein sequence ID" value="QBR93294.1"/>
    <property type="molecule type" value="Genomic_DNA"/>
</dbReference>
<evidence type="ECO:0000313" key="3">
    <source>
        <dbReference type="EMBL" id="QBR93294.1"/>
    </source>
</evidence>
<gene>
    <name evidence="3" type="ORF">EXE57_14245</name>
</gene>
<keyword evidence="4" id="KW-1185">Reference proteome</keyword>
<organism evidence="3 4">
    <name type="scientific">Nocardioides euryhalodurans</name>
    <dbReference type="NCBI Taxonomy" id="2518370"/>
    <lineage>
        <taxon>Bacteria</taxon>
        <taxon>Bacillati</taxon>
        <taxon>Actinomycetota</taxon>
        <taxon>Actinomycetes</taxon>
        <taxon>Propionibacteriales</taxon>
        <taxon>Nocardioidaceae</taxon>
        <taxon>Nocardioides</taxon>
    </lineage>
</organism>
<name>A0A4P7GN27_9ACTN</name>
<dbReference type="PANTHER" id="PTHR33824:SF7">
    <property type="entry name" value="POLYKETIDE CYCLASE_DEHYDRASE AND LIPID TRANSPORT SUPERFAMILY PROTEIN"/>
    <property type="match status" value="1"/>
</dbReference>
<dbReference type="CDD" id="cd07817">
    <property type="entry name" value="SRPBCC_8"/>
    <property type="match status" value="1"/>
</dbReference>
<dbReference type="Pfam" id="PF03364">
    <property type="entry name" value="Polyketide_cyc"/>
    <property type="match status" value="1"/>
</dbReference>
<feature type="compositionally biased region" description="Acidic residues" evidence="1">
    <location>
        <begin position="262"/>
        <end position="390"/>
    </location>
</feature>
<dbReference type="Proteomes" id="UP000294894">
    <property type="component" value="Chromosome"/>
</dbReference>
<proteinExistence type="predicted"/>
<protein>
    <submittedName>
        <fullName evidence="3">SRPBCC family protein</fullName>
    </submittedName>
</protein>
<dbReference type="InterPro" id="IPR005031">
    <property type="entry name" value="COQ10_START"/>
</dbReference>
<dbReference type="KEGG" id="noy:EXE57_14245"/>
<evidence type="ECO:0000313" key="4">
    <source>
        <dbReference type="Proteomes" id="UP000294894"/>
    </source>
</evidence>
<dbReference type="InterPro" id="IPR047137">
    <property type="entry name" value="ORF3"/>
</dbReference>
<feature type="domain" description="Coenzyme Q-binding protein COQ10 START" evidence="2">
    <location>
        <begin position="106"/>
        <end position="226"/>
    </location>
</feature>
<accession>A0A4P7GN27</accession>
<reference evidence="3 4" key="1">
    <citation type="submission" date="2019-03" db="EMBL/GenBank/DDBJ databases">
        <title>Three New Species of Nocardioides, Nocardioides euryhalodurans sp. nov., Nocardioides seonyuensis sp. nov. and Nocardioides eburneoflavus sp. nov., Iolated from Soil.</title>
        <authorList>
            <person name="Roh S.G."/>
            <person name="Lee C."/>
            <person name="Kim M.-K."/>
            <person name="Kim S.B."/>
        </authorList>
    </citation>
    <scope>NUCLEOTIDE SEQUENCE [LARGE SCALE GENOMIC DNA]</scope>
    <source>
        <strain evidence="3 4">MMS17-SY117</strain>
    </source>
</reference>
<dbReference type="AlphaFoldDB" id="A0A4P7GN27"/>
<dbReference type="OrthoDB" id="3695445at2"/>
<evidence type="ECO:0000259" key="2">
    <source>
        <dbReference type="Pfam" id="PF03364"/>
    </source>
</evidence>
<dbReference type="SUPFAM" id="SSF55961">
    <property type="entry name" value="Bet v1-like"/>
    <property type="match status" value="1"/>
</dbReference>
<dbReference type="PANTHER" id="PTHR33824">
    <property type="entry name" value="POLYKETIDE CYCLASE/DEHYDRASE AND LIPID TRANSPORT SUPERFAMILY PROTEIN"/>
    <property type="match status" value="1"/>
</dbReference>
<dbReference type="InterPro" id="IPR023393">
    <property type="entry name" value="START-like_dom_sf"/>
</dbReference>